<sequence length="1689" mass="182189">MFRSRKSSVSQISPLEPPPQPQQPQQRRTSMQPTPPNSAPGQVPQGQGRPPRPPTQGARGPGSFDAYPPQPAFAGGPRMDRVQSHDQGSAKGEKRRSGFFGFGGKKKDKAEKGPKREDGDKPRSSFSIDRESTQLASRPVPTSASQRFPQGQGQQIPQQHAQAQALRQQQQPPSQPRPFARDQGPTPPPQQQQQIPAAANDGQRSQSLEIPRNHQQAVNGQQRSSPLVPPETLQQSQTGMPAKQSVPRSVSMPMAPPAPGTTPNGGSGSPRRASLFGSGSTAQDPNARGPFEFGNINTEKFQAILELIALQPQKTYVTSPPELEMILARTSAGGQPKLGQPGSPSNDWDAVWLQLSGISLSMWSMKETRAAAAKGDKVPPTYFNITDSSLELLAPLPPPPHRPNSRPHNFVYSLNTAGSNRLLFSSPTERDLARWVSGLRLAAWERARLEEIYTGHLVQYGEREPPVEVGKGRSKMEGWVRVRVMGGTDWRRLWAVLSTPGEEGAKDEGKHRRRSFFGIGGKEEEPAPQEPNTGVSMAAFYTEPRTAKNKTSVTPVLTITNVSQAYAVFPEHLEVMVQSNLCKVVGRVSGDMVTIEGRLRDSGWALLMPETPGEGSDRGHGSSSSQGHGQSSGVSPLGNMMRWVTGFHDAFALYGRPEKYNWNPRDPKSLFFAYPQGPHRGNLFLTVDEALRGDFRVSSLAEVRAQLVHLVHRRLAGGIQEHIEEESGEDEEHEREMPQQQGNFRLPPLAFNELHDNEEQNMPRSLTPITERTDVTRQNSTKTSKSGLTIAGMGSPPSGTTAQGDRKTSGGSSKHGSQSSKHSDFGIVPMSNDGFAPLTEEPGEVYSSNGSGSHSNTTITPQPPVNPLPGFGVLDRHDKQVTPSSVASKTSESVYSQETGLTPVAPSNASYYSAKPSADGHGPQQTIFPVPVPNGQSIALAPPVEAPTEHISSAPGPEDRPPLPPFASEGSSEVLSPTPRKVSSGEPLPHGVELAQEPAAMYLMNMVEEPPVPEPPQRIKSASPPTNGAHVNGNQLQRKPSGARALPVRQQSAEPKLHNIQDRPSDDSHARPEPEAQVPEAAPQSANPELGEANPELGEANPELGEANPELGEDFSSYMNYADNPTPVKPKAAPAPTRPFPSKAVSPPQEQVKSSFAPSRAVRERRAKAEQDAKDQEMAKYKPGGGKRIVSTRSAMPEFESSDEDEDEDEEVEESENEAPAAQKKTSLPVPPGQVAPVQGGQLGLEGLPRERQTSMNARALPPVPVTANQAPDLRLPFEDFDARSRVGSQYSQHSQRSSGYDPRANQYMDRPRNVSRTPSPLNGPPGAGRHGSNYHGNGAAYPMSGPRQSYNVAPPPATRQSVWNANFSAQHGMEENTKFGKFVDLEEPSVHLTKAFAPHGLLQAGIQDKEERSAKKQEELARETGSSLIDVPSKPPPPQAGLLGAVAAHERDRKNAGGIGATLTDREREKRLAEEKQREFDRLQRQQMGQFGGDMYPQQSFGQQGYGYGMGNAMMNQMPMMGYPYQGGFNPYAQAQQQAMMAAQMAYQQTIMAMSQAGSQAGDLHERAQSAQSRHRQASGFSDDRSASPSASQMGGIPSLYGGYPQGGMGMGMNGMGMPMPMQMPQMPWMMPGGGMPSPGMWGMPGPAAQGSPNFGFMPPSAPGGAGSDAGSMRGRPMGGEEGGQKFN</sequence>
<feature type="compositionally biased region" description="Polar residues" evidence="1">
    <location>
        <begin position="762"/>
        <end position="787"/>
    </location>
</feature>
<feature type="region of interest" description="Disordered" evidence="1">
    <location>
        <begin position="1559"/>
        <end position="1599"/>
    </location>
</feature>
<dbReference type="InterPro" id="IPR058155">
    <property type="entry name" value="Skg3/CAF120-like_PH"/>
</dbReference>
<dbReference type="InterPro" id="IPR011993">
    <property type="entry name" value="PH-like_dom_sf"/>
</dbReference>
<feature type="compositionally biased region" description="Low complexity" evidence="1">
    <location>
        <begin position="1125"/>
        <end position="1135"/>
    </location>
</feature>
<feature type="compositionally biased region" description="Basic and acidic residues" evidence="1">
    <location>
        <begin position="1161"/>
        <end position="1180"/>
    </location>
</feature>
<feature type="compositionally biased region" description="Polar residues" evidence="1">
    <location>
        <begin position="1148"/>
        <end position="1157"/>
    </location>
</feature>
<feature type="compositionally biased region" description="Low complexity" evidence="1">
    <location>
        <begin position="847"/>
        <end position="858"/>
    </location>
</feature>
<dbReference type="OrthoDB" id="5563754at2759"/>
<feature type="compositionally biased region" description="Low complexity" evidence="1">
    <location>
        <begin position="144"/>
        <end position="184"/>
    </location>
</feature>
<feature type="region of interest" description="Disordered" evidence="1">
    <location>
        <begin position="1"/>
        <end position="290"/>
    </location>
</feature>
<feature type="region of interest" description="Disordered" evidence="1">
    <location>
        <begin position="762"/>
        <end position="1358"/>
    </location>
</feature>
<name>A0A1E3KBQ3_9TREE</name>
<feature type="compositionally biased region" description="Polar residues" evidence="1">
    <location>
        <begin position="881"/>
        <end position="911"/>
    </location>
</feature>
<feature type="compositionally biased region" description="Polar residues" evidence="1">
    <location>
        <begin position="133"/>
        <end position="143"/>
    </location>
</feature>
<evidence type="ECO:0000256" key="1">
    <source>
        <dbReference type="SAM" id="MobiDB-lite"/>
    </source>
</evidence>
<feature type="region of interest" description="Disordered" evidence="1">
    <location>
        <begin position="1651"/>
        <end position="1689"/>
    </location>
</feature>
<proteinExistence type="predicted"/>
<feature type="compositionally biased region" description="Basic and acidic residues" evidence="1">
    <location>
        <begin position="1276"/>
        <end position="1285"/>
    </location>
</feature>
<feature type="compositionally biased region" description="Acidic residues" evidence="1">
    <location>
        <begin position="723"/>
        <end position="733"/>
    </location>
</feature>
<feature type="compositionally biased region" description="Low complexity" evidence="1">
    <location>
        <begin position="40"/>
        <end position="62"/>
    </location>
</feature>
<feature type="region of interest" description="Disordered" evidence="1">
    <location>
        <begin position="606"/>
        <end position="635"/>
    </location>
</feature>
<dbReference type="EMBL" id="MEKH01000002">
    <property type="protein sequence ID" value="ODO10501.1"/>
    <property type="molecule type" value="Genomic_DNA"/>
</dbReference>
<feature type="compositionally biased region" description="Low complexity" evidence="1">
    <location>
        <begin position="23"/>
        <end position="32"/>
    </location>
</feature>
<evidence type="ECO:0000259" key="2">
    <source>
        <dbReference type="Pfam" id="PF25381"/>
    </source>
</evidence>
<dbReference type="Pfam" id="PF25381">
    <property type="entry name" value="PH_26"/>
    <property type="match status" value="1"/>
</dbReference>
<feature type="compositionally biased region" description="Low complexity" evidence="1">
    <location>
        <begin position="621"/>
        <end position="633"/>
    </location>
</feature>
<comment type="caution">
    <text evidence="3">The sequence shown here is derived from an EMBL/GenBank/DDBJ whole genome shotgun (WGS) entry which is preliminary data.</text>
</comment>
<dbReference type="Proteomes" id="UP000095149">
    <property type="component" value="Unassembled WGS sequence"/>
</dbReference>
<organism evidence="3 4">
    <name type="scientific">Cryptococcus amylolentus CBS 6273</name>
    <dbReference type="NCBI Taxonomy" id="1296118"/>
    <lineage>
        <taxon>Eukaryota</taxon>
        <taxon>Fungi</taxon>
        <taxon>Dikarya</taxon>
        <taxon>Basidiomycota</taxon>
        <taxon>Agaricomycotina</taxon>
        <taxon>Tremellomycetes</taxon>
        <taxon>Tremellales</taxon>
        <taxon>Cryptococcaceae</taxon>
        <taxon>Cryptococcus</taxon>
    </lineage>
</organism>
<feature type="region of interest" description="Disordered" evidence="1">
    <location>
        <begin position="723"/>
        <end position="745"/>
    </location>
</feature>
<reference evidence="3 4" key="1">
    <citation type="submission" date="2016-06" db="EMBL/GenBank/DDBJ databases">
        <title>Evolution of pathogenesis and genome organization in the Tremellales.</title>
        <authorList>
            <person name="Cuomo C."/>
            <person name="Litvintseva A."/>
            <person name="Heitman J."/>
            <person name="Chen Y."/>
            <person name="Sun S."/>
            <person name="Springer D."/>
            <person name="Dromer F."/>
            <person name="Young S."/>
            <person name="Zeng Q."/>
            <person name="Chapman S."/>
            <person name="Gujja S."/>
            <person name="Saif S."/>
            <person name="Birren B."/>
        </authorList>
    </citation>
    <scope>NUCLEOTIDE SEQUENCE [LARGE SCALE GENOMIC DNA]</scope>
    <source>
        <strain evidence="3 4">CBS 6273</strain>
    </source>
</reference>
<feature type="compositionally biased region" description="Basic and acidic residues" evidence="1">
    <location>
        <begin position="1055"/>
        <end position="1074"/>
    </location>
</feature>
<feature type="domain" description="Skg3/CAF120-like PH-like" evidence="2">
    <location>
        <begin position="472"/>
        <end position="672"/>
    </location>
</feature>
<dbReference type="Gene3D" id="2.30.29.30">
    <property type="entry name" value="Pleckstrin-homology domain (PH domain)/Phosphotyrosine-binding domain (PTB)"/>
    <property type="match status" value="1"/>
</dbReference>
<gene>
    <name evidence="3" type="ORF">I350_01096</name>
</gene>
<feature type="region of interest" description="Disordered" evidence="1">
    <location>
        <begin position="1411"/>
        <end position="1438"/>
    </location>
</feature>
<feature type="compositionally biased region" description="Polar residues" evidence="1">
    <location>
        <begin position="202"/>
        <end position="225"/>
    </location>
</feature>
<feature type="compositionally biased region" description="Basic and acidic residues" evidence="1">
    <location>
        <begin position="108"/>
        <end position="132"/>
    </location>
</feature>
<accession>A0A1E3KBQ3</accession>
<feature type="compositionally biased region" description="Acidic residues" evidence="1">
    <location>
        <begin position="1200"/>
        <end position="1217"/>
    </location>
</feature>
<protein>
    <recommendedName>
        <fullName evidence="2">Skg3/CAF120-like PH-like domain-containing protein</fullName>
    </recommendedName>
</protein>
<evidence type="ECO:0000313" key="4">
    <source>
        <dbReference type="Proteomes" id="UP000095149"/>
    </source>
</evidence>
<feature type="compositionally biased region" description="Low complexity" evidence="1">
    <location>
        <begin position="809"/>
        <end position="820"/>
    </location>
</feature>
<evidence type="ECO:0000313" key="3">
    <source>
        <dbReference type="EMBL" id="ODO10501.1"/>
    </source>
</evidence>
<feature type="compositionally biased region" description="Polar residues" evidence="1">
    <location>
        <begin position="1287"/>
        <end position="1299"/>
    </location>
</feature>
<feature type="compositionally biased region" description="Basic and acidic residues" evidence="1">
    <location>
        <begin position="1411"/>
        <end position="1423"/>
    </location>
</feature>